<dbReference type="InterPro" id="IPR023780">
    <property type="entry name" value="Chromo_domain"/>
</dbReference>
<dbReference type="Proteomes" id="UP000070544">
    <property type="component" value="Unassembled WGS sequence"/>
</dbReference>
<feature type="domain" description="Chromo" evidence="1">
    <location>
        <begin position="21"/>
        <end position="62"/>
    </location>
</feature>
<dbReference type="EMBL" id="KQ965903">
    <property type="protein sequence ID" value="KXS09003.1"/>
    <property type="molecule type" value="Genomic_DNA"/>
</dbReference>
<gene>
    <name evidence="2" type="ORF">M427DRAFT_39728</name>
</gene>
<dbReference type="PROSITE" id="PS50013">
    <property type="entry name" value="CHROMO_2"/>
    <property type="match status" value="1"/>
</dbReference>
<reference evidence="2 3" key="1">
    <citation type="journal article" date="2015" name="Genome Biol. Evol.">
        <title>Phylogenomic analyses indicate that early fungi evolved digesting cell walls of algal ancestors of land plants.</title>
        <authorList>
            <person name="Chang Y."/>
            <person name="Wang S."/>
            <person name="Sekimoto S."/>
            <person name="Aerts A.L."/>
            <person name="Choi C."/>
            <person name="Clum A."/>
            <person name="LaButti K.M."/>
            <person name="Lindquist E.A."/>
            <person name="Yee Ngan C."/>
            <person name="Ohm R.A."/>
            <person name="Salamov A.A."/>
            <person name="Grigoriev I.V."/>
            <person name="Spatafora J.W."/>
            <person name="Berbee M.L."/>
        </authorList>
    </citation>
    <scope>NUCLEOTIDE SEQUENCE [LARGE SCALE GENOMIC DNA]</scope>
    <source>
        <strain evidence="2 3">JEL478</strain>
    </source>
</reference>
<evidence type="ECO:0000259" key="1">
    <source>
        <dbReference type="PROSITE" id="PS50013"/>
    </source>
</evidence>
<dbReference type="Gene3D" id="2.40.50.40">
    <property type="match status" value="1"/>
</dbReference>
<dbReference type="OrthoDB" id="5427495at2759"/>
<dbReference type="InterPro" id="IPR016197">
    <property type="entry name" value="Chromo-like_dom_sf"/>
</dbReference>
<dbReference type="Pfam" id="PF00385">
    <property type="entry name" value="Chromo"/>
    <property type="match status" value="1"/>
</dbReference>
<sequence length="62" mass="6937">MADILAGQKHFEGIDDTDETYHVDAILGYKGDGANRKYLVLWEGWPPSAATWEPRLNSSSNK</sequence>
<evidence type="ECO:0000313" key="3">
    <source>
        <dbReference type="Proteomes" id="UP000070544"/>
    </source>
</evidence>
<dbReference type="SUPFAM" id="SSF54160">
    <property type="entry name" value="Chromo domain-like"/>
    <property type="match status" value="1"/>
</dbReference>
<protein>
    <recommendedName>
        <fullName evidence="1">Chromo domain-containing protein</fullName>
    </recommendedName>
</protein>
<organism evidence="2 3">
    <name type="scientific">Gonapodya prolifera (strain JEL478)</name>
    <name type="common">Monoblepharis prolifera</name>
    <dbReference type="NCBI Taxonomy" id="1344416"/>
    <lineage>
        <taxon>Eukaryota</taxon>
        <taxon>Fungi</taxon>
        <taxon>Fungi incertae sedis</taxon>
        <taxon>Chytridiomycota</taxon>
        <taxon>Chytridiomycota incertae sedis</taxon>
        <taxon>Monoblepharidomycetes</taxon>
        <taxon>Monoblepharidales</taxon>
        <taxon>Gonapodyaceae</taxon>
        <taxon>Gonapodya</taxon>
    </lineage>
</organism>
<keyword evidence="3" id="KW-1185">Reference proteome</keyword>
<proteinExistence type="predicted"/>
<dbReference type="AlphaFoldDB" id="A0A138ZXZ4"/>
<dbReference type="InterPro" id="IPR000953">
    <property type="entry name" value="Chromo/chromo_shadow_dom"/>
</dbReference>
<name>A0A138ZXZ4_GONPJ</name>
<accession>A0A138ZXZ4</accession>
<dbReference type="CDD" id="cd00024">
    <property type="entry name" value="CD_CSD"/>
    <property type="match status" value="1"/>
</dbReference>
<evidence type="ECO:0000313" key="2">
    <source>
        <dbReference type="EMBL" id="KXS09003.1"/>
    </source>
</evidence>